<dbReference type="EMBL" id="JAHRHJ020000008">
    <property type="protein sequence ID" value="KAH9305030.1"/>
    <property type="molecule type" value="Genomic_DNA"/>
</dbReference>
<feature type="region of interest" description="Disordered" evidence="1">
    <location>
        <begin position="1"/>
        <end position="62"/>
    </location>
</feature>
<keyword evidence="3" id="KW-1185">Reference proteome</keyword>
<sequence>MFPGRGEEVDSATATNKEKTPKTEAGKHENNAEPSFKAEQKGRKKARDRQARDQVVVEQRRERCKEIGADDRWKLGAMAE</sequence>
<protein>
    <submittedName>
        <fullName evidence="2">Uncharacterized protein</fullName>
    </submittedName>
</protein>
<dbReference type="AlphaFoldDB" id="A0AA38CRD5"/>
<organism evidence="2 3">
    <name type="scientific">Taxus chinensis</name>
    <name type="common">Chinese yew</name>
    <name type="synonym">Taxus wallichiana var. chinensis</name>
    <dbReference type="NCBI Taxonomy" id="29808"/>
    <lineage>
        <taxon>Eukaryota</taxon>
        <taxon>Viridiplantae</taxon>
        <taxon>Streptophyta</taxon>
        <taxon>Embryophyta</taxon>
        <taxon>Tracheophyta</taxon>
        <taxon>Spermatophyta</taxon>
        <taxon>Pinopsida</taxon>
        <taxon>Pinidae</taxon>
        <taxon>Conifers II</taxon>
        <taxon>Cupressales</taxon>
        <taxon>Taxaceae</taxon>
        <taxon>Taxus</taxon>
    </lineage>
</organism>
<feature type="compositionally biased region" description="Basic and acidic residues" evidence="1">
    <location>
        <begin position="16"/>
        <end position="41"/>
    </location>
</feature>
<reference evidence="2 3" key="1">
    <citation type="journal article" date="2021" name="Nat. Plants">
        <title>The Taxus genome provides insights into paclitaxel biosynthesis.</title>
        <authorList>
            <person name="Xiong X."/>
            <person name="Gou J."/>
            <person name="Liao Q."/>
            <person name="Li Y."/>
            <person name="Zhou Q."/>
            <person name="Bi G."/>
            <person name="Li C."/>
            <person name="Du R."/>
            <person name="Wang X."/>
            <person name="Sun T."/>
            <person name="Guo L."/>
            <person name="Liang H."/>
            <person name="Lu P."/>
            <person name="Wu Y."/>
            <person name="Zhang Z."/>
            <person name="Ro D.K."/>
            <person name="Shang Y."/>
            <person name="Huang S."/>
            <person name="Yan J."/>
        </authorList>
    </citation>
    <scope>NUCLEOTIDE SEQUENCE [LARGE SCALE GENOMIC DNA]</scope>
    <source>
        <strain evidence="2">Ta-2019</strain>
    </source>
</reference>
<comment type="caution">
    <text evidence="2">The sequence shown here is derived from an EMBL/GenBank/DDBJ whole genome shotgun (WGS) entry which is preliminary data.</text>
</comment>
<evidence type="ECO:0000313" key="2">
    <source>
        <dbReference type="EMBL" id="KAH9305030.1"/>
    </source>
</evidence>
<gene>
    <name evidence="2" type="ORF">KI387_009434</name>
</gene>
<dbReference type="Proteomes" id="UP000824469">
    <property type="component" value="Unassembled WGS sequence"/>
</dbReference>
<feature type="non-terminal residue" evidence="2">
    <location>
        <position position="80"/>
    </location>
</feature>
<proteinExistence type="predicted"/>
<accession>A0AA38CRD5</accession>
<evidence type="ECO:0000313" key="3">
    <source>
        <dbReference type="Proteomes" id="UP000824469"/>
    </source>
</evidence>
<name>A0AA38CRD5_TAXCH</name>
<evidence type="ECO:0000256" key="1">
    <source>
        <dbReference type="SAM" id="MobiDB-lite"/>
    </source>
</evidence>